<accession>A0ABQ8J2F9</accession>
<evidence type="ECO:0000313" key="2">
    <source>
        <dbReference type="Proteomes" id="UP000887458"/>
    </source>
</evidence>
<keyword evidence="2" id="KW-1185">Reference proteome</keyword>
<sequence>MNFINNPNDDESLNKVEVIDMETPETNEDFVINMEQNSNHDEEKQEYDNDDNCCLNFFYKIFNFWLFLINMFELVLIETLVDFCFTDDEDESLIKAISNINRKIQLPNNENEPKK</sequence>
<comment type="caution">
    <text evidence="1">The sequence shown here is derived from an EMBL/GenBank/DDBJ whole genome shotgun (WGS) entry which is preliminary data.</text>
</comment>
<dbReference type="Proteomes" id="UP000887458">
    <property type="component" value="Unassembled WGS sequence"/>
</dbReference>
<name>A0ABQ8J2F9_DERPT</name>
<evidence type="ECO:0000313" key="1">
    <source>
        <dbReference type="EMBL" id="KAH9416749.1"/>
    </source>
</evidence>
<gene>
    <name evidence="1" type="ORF">DERP_014800</name>
</gene>
<proteinExistence type="predicted"/>
<reference evidence="1 2" key="2">
    <citation type="journal article" date="2022" name="Mol. Biol. Evol.">
        <title>Comparative Genomics Reveals Insights into the Divergent Evolution of Astigmatic Mites and Household Pest Adaptations.</title>
        <authorList>
            <person name="Xiong Q."/>
            <person name="Wan A.T."/>
            <person name="Liu X."/>
            <person name="Fung C.S."/>
            <person name="Xiao X."/>
            <person name="Malainual N."/>
            <person name="Hou J."/>
            <person name="Wang L."/>
            <person name="Wang M."/>
            <person name="Yang K.Y."/>
            <person name="Cui Y."/>
            <person name="Leung E.L."/>
            <person name="Nong W."/>
            <person name="Shin S.K."/>
            <person name="Au S.W."/>
            <person name="Jeong K.Y."/>
            <person name="Chew F.T."/>
            <person name="Hui J.H."/>
            <person name="Leung T.F."/>
            <person name="Tungtrongchitr A."/>
            <person name="Zhong N."/>
            <person name="Liu Z."/>
            <person name="Tsui S.K."/>
        </authorList>
    </citation>
    <scope>NUCLEOTIDE SEQUENCE [LARGE SCALE GENOMIC DNA]</scope>
    <source>
        <strain evidence="1">Derp</strain>
    </source>
</reference>
<reference evidence="1 2" key="1">
    <citation type="journal article" date="2018" name="J. Allergy Clin. Immunol.">
        <title>High-quality assembly of Dermatophagoides pteronyssinus genome and transcriptome reveals a wide range of novel allergens.</title>
        <authorList>
            <person name="Liu X.Y."/>
            <person name="Yang K.Y."/>
            <person name="Wang M.Q."/>
            <person name="Kwok J.S."/>
            <person name="Zeng X."/>
            <person name="Yang Z."/>
            <person name="Xiao X.J."/>
            <person name="Lau C.P."/>
            <person name="Li Y."/>
            <person name="Huang Z.M."/>
            <person name="Ba J.G."/>
            <person name="Yim A.K."/>
            <person name="Ouyang C.Y."/>
            <person name="Ngai S.M."/>
            <person name="Chan T.F."/>
            <person name="Leung E.L."/>
            <person name="Liu L."/>
            <person name="Liu Z.G."/>
            <person name="Tsui S.K."/>
        </authorList>
    </citation>
    <scope>NUCLEOTIDE SEQUENCE [LARGE SCALE GENOMIC DNA]</scope>
    <source>
        <strain evidence="1">Derp</strain>
    </source>
</reference>
<protein>
    <submittedName>
        <fullName evidence="1">Uncharacterized protein</fullName>
    </submittedName>
</protein>
<dbReference type="EMBL" id="NJHN03000087">
    <property type="protein sequence ID" value="KAH9416749.1"/>
    <property type="molecule type" value="Genomic_DNA"/>
</dbReference>
<organism evidence="1 2">
    <name type="scientific">Dermatophagoides pteronyssinus</name>
    <name type="common">European house dust mite</name>
    <dbReference type="NCBI Taxonomy" id="6956"/>
    <lineage>
        <taxon>Eukaryota</taxon>
        <taxon>Metazoa</taxon>
        <taxon>Ecdysozoa</taxon>
        <taxon>Arthropoda</taxon>
        <taxon>Chelicerata</taxon>
        <taxon>Arachnida</taxon>
        <taxon>Acari</taxon>
        <taxon>Acariformes</taxon>
        <taxon>Sarcoptiformes</taxon>
        <taxon>Astigmata</taxon>
        <taxon>Psoroptidia</taxon>
        <taxon>Analgoidea</taxon>
        <taxon>Pyroglyphidae</taxon>
        <taxon>Dermatophagoidinae</taxon>
        <taxon>Dermatophagoides</taxon>
    </lineage>
</organism>